<name>A0A8S1W8K2_PAROT</name>
<organism evidence="1 2">
    <name type="scientific">Paramecium octaurelia</name>
    <dbReference type="NCBI Taxonomy" id="43137"/>
    <lineage>
        <taxon>Eukaryota</taxon>
        <taxon>Sar</taxon>
        <taxon>Alveolata</taxon>
        <taxon>Ciliophora</taxon>
        <taxon>Intramacronucleata</taxon>
        <taxon>Oligohymenophorea</taxon>
        <taxon>Peniculida</taxon>
        <taxon>Parameciidae</taxon>
        <taxon>Paramecium</taxon>
    </lineage>
</organism>
<accession>A0A8S1W8K2</accession>
<comment type="caution">
    <text evidence="1">The sequence shown here is derived from an EMBL/GenBank/DDBJ whole genome shotgun (WGS) entry which is preliminary data.</text>
</comment>
<gene>
    <name evidence="1" type="ORF">POCTA_138.1.T0780166</name>
</gene>
<reference evidence="1" key="1">
    <citation type="submission" date="2021-01" db="EMBL/GenBank/DDBJ databases">
        <authorList>
            <consortium name="Genoscope - CEA"/>
            <person name="William W."/>
        </authorList>
    </citation>
    <scope>NUCLEOTIDE SEQUENCE</scope>
</reference>
<sequence>MLNYLIQGRKLLKQQFSVNKLLRQQITYQLIQMDSNKFLLWAKISDHVLITIKLQIHIQMKIALGKMNFKNKEQLAITECNRLLNSYDFRNFYYRYKELDLKTINMNQKQDKNEKSNFKELQFGDKRKNYSKLIKRNFEVINKSKREGGIFNCILQ</sequence>
<proteinExistence type="predicted"/>
<evidence type="ECO:0000313" key="1">
    <source>
        <dbReference type="EMBL" id="CAD8182196.1"/>
    </source>
</evidence>
<dbReference type="AlphaFoldDB" id="A0A8S1W8K2"/>
<dbReference type="EMBL" id="CAJJDP010000077">
    <property type="protein sequence ID" value="CAD8182196.1"/>
    <property type="molecule type" value="Genomic_DNA"/>
</dbReference>
<evidence type="ECO:0000313" key="2">
    <source>
        <dbReference type="Proteomes" id="UP000683925"/>
    </source>
</evidence>
<dbReference type="Proteomes" id="UP000683925">
    <property type="component" value="Unassembled WGS sequence"/>
</dbReference>
<keyword evidence="2" id="KW-1185">Reference proteome</keyword>
<protein>
    <submittedName>
        <fullName evidence="1">Uncharacterized protein</fullName>
    </submittedName>
</protein>